<dbReference type="Pfam" id="PF13862">
    <property type="entry name" value="BCCIP"/>
    <property type="match status" value="2"/>
</dbReference>
<feature type="compositionally biased region" description="Acidic residues" evidence="3">
    <location>
        <begin position="492"/>
        <end position="510"/>
    </location>
</feature>
<evidence type="ECO:0000256" key="3">
    <source>
        <dbReference type="SAM" id="MobiDB-lite"/>
    </source>
</evidence>
<feature type="transmembrane region" description="Helical" evidence="4">
    <location>
        <begin position="381"/>
        <end position="400"/>
    </location>
</feature>
<comment type="caution">
    <text evidence="5">The sequence shown here is derived from an EMBL/GenBank/DDBJ whole genome shotgun (WGS) entry which is preliminary data.</text>
</comment>
<dbReference type="PANTHER" id="PTHR13261">
    <property type="entry name" value="BRCA2 AND CDKN1A INTERACTING PROTEIN"/>
    <property type="match status" value="1"/>
</dbReference>
<feature type="transmembrane region" description="Helical" evidence="4">
    <location>
        <begin position="34"/>
        <end position="53"/>
    </location>
</feature>
<feature type="region of interest" description="Disordered" evidence="3">
    <location>
        <begin position="486"/>
        <end position="510"/>
    </location>
</feature>
<dbReference type="PANTHER" id="PTHR13261:SF0">
    <property type="entry name" value="BRCA2 AND CDKN1A-INTERACTING PROTEIN"/>
    <property type="match status" value="1"/>
</dbReference>
<name>A0A9P5SUA4_9FUNG</name>
<accession>A0A9P5SUA4</accession>
<protein>
    <submittedName>
        <fullName evidence="5">Mss4p nuclear export</fullName>
    </submittedName>
</protein>
<dbReference type="InterPro" id="IPR025602">
    <property type="entry name" value="BCP1_family"/>
</dbReference>
<proteinExistence type="inferred from homology"/>
<dbReference type="InterPro" id="IPR036259">
    <property type="entry name" value="MFS_trans_sf"/>
</dbReference>
<comment type="subcellular location">
    <subcellularLocation>
        <location evidence="1">Membrane</location>
        <topology evidence="1">Multi-pass membrane protein</topology>
    </subcellularLocation>
</comment>
<evidence type="ECO:0000256" key="2">
    <source>
        <dbReference type="ARBA" id="ARBA00006781"/>
    </source>
</evidence>
<feature type="transmembrane region" description="Helical" evidence="4">
    <location>
        <begin position="60"/>
        <end position="81"/>
    </location>
</feature>
<evidence type="ECO:0000256" key="4">
    <source>
        <dbReference type="SAM" id="Phobius"/>
    </source>
</evidence>
<dbReference type="EMBL" id="JAAAUY010000008">
    <property type="protein sequence ID" value="KAF9338138.1"/>
    <property type="molecule type" value="Genomic_DNA"/>
</dbReference>
<feature type="compositionally biased region" description="Polar residues" evidence="3">
    <location>
        <begin position="218"/>
        <end position="241"/>
    </location>
</feature>
<feature type="transmembrane region" description="Helical" evidence="4">
    <location>
        <begin position="87"/>
        <end position="109"/>
    </location>
</feature>
<feature type="compositionally biased region" description="Basic and acidic residues" evidence="3">
    <location>
        <begin position="242"/>
        <end position="253"/>
    </location>
</feature>
<dbReference type="SUPFAM" id="SSF103473">
    <property type="entry name" value="MFS general substrate transporter"/>
    <property type="match status" value="1"/>
</dbReference>
<organism evidence="5 6">
    <name type="scientific">Podila minutissima</name>
    <dbReference type="NCBI Taxonomy" id="64525"/>
    <lineage>
        <taxon>Eukaryota</taxon>
        <taxon>Fungi</taxon>
        <taxon>Fungi incertae sedis</taxon>
        <taxon>Mucoromycota</taxon>
        <taxon>Mortierellomycotina</taxon>
        <taxon>Mortierellomycetes</taxon>
        <taxon>Mortierellales</taxon>
        <taxon>Mortierellaceae</taxon>
        <taxon>Podila</taxon>
    </lineage>
</organism>
<feature type="transmembrane region" description="Helical" evidence="4">
    <location>
        <begin position="162"/>
        <end position="189"/>
    </location>
</feature>
<dbReference type="GO" id="GO:0005634">
    <property type="term" value="C:nucleus"/>
    <property type="evidence" value="ECO:0007669"/>
    <property type="project" value="TreeGrafter"/>
</dbReference>
<dbReference type="Proteomes" id="UP000696485">
    <property type="component" value="Unassembled WGS sequence"/>
</dbReference>
<dbReference type="AlphaFoldDB" id="A0A9P5SUA4"/>
<dbReference type="InterPro" id="IPR011701">
    <property type="entry name" value="MFS"/>
</dbReference>
<keyword evidence="4" id="KW-0812">Transmembrane</keyword>
<dbReference type="GO" id="GO:0016020">
    <property type="term" value="C:membrane"/>
    <property type="evidence" value="ECO:0007669"/>
    <property type="project" value="UniProtKB-SubCell"/>
</dbReference>
<feature type="region of interest" description="Disordered" evidence="3">
    <location>
        <begin position="218"/>
        <end position="253"/>
    </location>
</feature>
<dbReference type="Pfam" id="PF07690">
    <property type="entry name" value="MFS_1"/>
    <property type="match status" value="1"/>
</dbReference>
<evidence type="ECO:0000313" key="5">
    <source>
        <dbReference type="EMBL" id="KAF9338138.1"/>
    </source>
</evidence>
<evidence type="ECO:0000313" key="6">
    <source>
        <dbReference type="Proteomes" id="UP000696485"/>
    </source>
</evidence>
<keyword evidence="6" id="KW-1185">Reference proteome</keyword>
<comment type="similarity">
    <text evidence="2">Belongs to the BCP1 family.</text>
</comment>
<keyword evidence="4" id="KW-0472">Membrane</keyword>
<sequence length="794" mass="86961">MTVMALSGSLFSFASVSGDLKARFGFTSSNINLLSAIGDTSMYVGFLIVGPIYDHYGGQWTLIIASVLTFLGYGGMFAAYARSWGGLSFLMVLYALAGIASTAGYLAALATNMANFSDASCGTVSGVLLAFFGLSASLFSQIKTRLFSGEGELVDLSEVFRGTVATQAFLMFLTIVTTAVYIVAAIFMVKVREDTEEDPGKFDPAYEDITKGFEIEGSSQSSTIATTADGESNDLEYSSPKSTEKNHLLPSGHDEPAKYNPFLTPVEMRPKQVVVSAAFWFFVLAQLLQQGFSYINNIDSIVEAVLGPGHPSSPSKAVALTGLHVTLISVGNCAGRLTSGIVSDWAIHKFRVSRSIFFLVSEVLILVPLAMMSRQVSLTELILNSCLIGATYGATGALFASMTRDFFGVQYYGTNSGLVMLLNGLNPIVANQIYGIFYDRASVATVESSALRDRGQQKCFGRACYVPGFRITFLLQVVCQPTMSKRKATEKEPEDVEMASHEDDDSGSDGDEDIINVDFEFFDPKEIDFHAVKNLLNQYFASDAVLFGLSELSEMIISQSNVGTTIKVNGVESDPYSLLTVLNMNQHLYNIHKSAAAVSSESGSGSAPAAPKPSETMKQIRDYVFVKSKQNEKLHTKLKELLGAGSKKEVGLILSERFINMPVETAPPMWRMMLEEVKWAVDEGLPFNFEYYLLISPTYHEVAPKIDLDDEAPKPAKKKSKAAEPATFFFHPEEEMLQQYAEFTQDFKLTTPPTVAESKNTFEDYGIAPARRMMLIHKDKIPEVVQLMTNNSQW</sequence>
<evidence type="ECO:0000256" key="1">
    <source>
        <dbReference type="ARBA" id="ARBA00004141"/>
    </source>
</evidence>
<feature type="transmembrane region" description="Helical" evidence="4">
    <location>
        <begin position="121"/>
        <end position="142"/>
    </location>
</feature>
<gene>
    <name evidence="5" type="primary">BCP1</name>
    <name evidence="5" type="ORF">BG006_010248</name>
</gene>
<dbReference type="Gene3D" id="1.20.1250.20">
    <property type="entry name" value="MFS general substrate transporter like domains"/>
    <property type="match status" value="1"/>
</dbReference>
<keyword evidence="4" id="KW-1133">Transmembrane helix</keyword>
<dbReference type="GO" id="GO:0022857">
    <property type="term" value="F:transmembrane transporter activity"/>
    <property type="evidence" value="ECO:0007669"/>
    <property type="project" value="InterPro"/>
</dbReference>
<reference evidence="5" key="1">
    <citation type="journal article" date="2020" name="Fungal Divers.">
        <title>Resolving the Mortierellaceae phylogeny through synthesis of multi-gene phylogenetics and phylogenomics.</title>
        <authorList>
            <person name="Vandepol N."/>
            <person name="Liber J."/>
            <person name="Desiro A."/>
            <person name="Na H."/>
            <person name="Kennedy M."/>
            <person name="Barry K."/>
            <person name="Grigoriev I.V."/>
            <person name="Miller A.N."/>
            <person name="O'Donnell K."/>
            <person name="Stajich J.E."/>
            <person name="Bonito G."/>
        </authorList>
    </citation>
    <scope>NUCLEOTIDE SEQUENCE</scope>
    <source>
        <strain evidence="5">NVP1</strain>
    </source>
</reference>